<evidence type="ECO:0000313" key="1">
    <source>
        <dbReference type="EMBL" id="KAK6950561.1"/>
    </source>
</evidence>
<dbReference type="InterPro" id="IPR018531">
    <property type="entry name" value="DUF1993"/>
</dbReference>
<comment type="caution">
    <text evidence="1">The sequence shown here is derived from an EMBL/GenBank/DDBJ whole genome shotgun (WGS) entry which is preliminary data.</text>
</comment>
<keyword evidence="2" id="KW-1185">Reference proteome</keyword>
<dbReference type="AlphaFoldDB" id="A0AAX6MEE6"/>
<gene>
    <name evidence="1" type="ORF">Daesc_008889</name>
</gene>
<dbReference type="PANTHER" id="PTHR36922">
    <property type="entry name" value="BLL2446 PROTEIN"/>
    <property type="match status" value="1"/>
</dbReference>
<sequence length="124" mass="13862">MASFYDLTIPVLIRVLRTEESLLRKAEEYSKNTGTPIEELLTARLAPDMFSLSKQVGVTVLFARRTSHLLAELGEWSLEENYSIIAGVLKVLADIKPEAIDGKEFETLSFTIGQKTTTAKAIDW</sequence>
<protein>
    <submittedName>
        <fullName evidence="1">Uncharacterized protein</fullName>
    </submittedName>
</protein>
<reference evidence="1 2" key="1">
    <citation type="journal article" date="2024" name="Front Chem Biol">
        <title>Unveiling the potential of Daldinia eschscholtzii MFLUCC 19-0629 through bioactivity and bioinformatics studies for enhanced sustainable agriculture production.</title>
        <authorList>
            <person name="Brooks S."/>
            <person name="Weaver J.A."/>
            <person name="Klomchit A."/>
            <person name="Alharthi S.A."/>
            <person name="Onlamun T."/>
            <person name="Nurani R."/>
            <person name="Vong T.K."/>
            <person name="Alberti F."/>
            <person name="Greco C."/>
        </authorList>
    </citation>
    <scope>NUCLEOTIDE SEQUENCE [LARGE SCALE GENOMIC DNA]</scope>
    <source>
        <strain evidence="1">MFLUCC 19-0629</strain>
    </source>
</reference>
<organism evidence="1 2">
    <name type="scientific">Daldinia eschscholtzii</name>
    <dbReference type="NCBI Taxonomy" id="292717"/>
    <lineage>
        <taxon>Eukaryota</taxon>
        <taxon>Fungi</taxon>
        <taxon>Dikarya</taxon>
        <taxon>Ascomycota</taxon>
        <taxon>Pezizomycotina</taxon>
        <taxon>Sordariomycetes</taxon>
        <taxon>Xylariomycetidae</taxon>
        <taxon>Xylariales</taxon>
        <taxon>Hypoxylaceae</taxon>
        <taxon>Daldinia</taxon>
    </lineage>
</organism>
<name>A0AAX6MEE6_9PEZI</name>
<dbReference type="Proteomes" id="UP001369815">
    <property type="component" value="Unassembled WGS sequence"/>
</dbReference>
<dbReference type="Gene3D" id="1.20.120.450">
    <property type="entry name" value="dinb family like domain"/>
    <property type="match status" value="1"/>
</dbReference>
<dbReference type="EMBL" id="JBANMG010000008">
    <property type="protein sequence ID" value="KAK6950561.1"/>
    <property type="molecule type" value="Genomic_DNA"/>
</dbReference>
<dbReference type="PANTHER" id="PTHR36922:SF1">
    <property type="entry name" value="DUF1993 DOMAIN-CONTAINING PROTEIN"/>
    <property type="match status" value="1"/>
</dbReference>
<dbReference type="Pfam" id="PF09351">
    <property type="entry name" value="DUF1993"/>
    <property type="match status" value="1"/>
</dbReference>
<evidence type="ECO:0000313" key="2">
    <source>
        <dbReference type="Proteomes" id="UP001369815"/>
    </source>
</evidence>
<proteinExistence type="predicted"/>
<dbReference type="InterPro" id="IPR034660">
    <property type="entry name" value="DinB/YfiT-like"/>
</dbReference>
<dbReference type="SUPFAM" id="SSF109854">
    <property type="entry name" value="DinB/YfiT-like putative metalloenzymes"/>
    <property type="match status" value="1"/>
</dbReference>
<accession>A0AAX6MEE6</accession>